<keyword evidence="2" id="KW-1185">Reference proteome</keyword>
<protein>
    <submittedName>
        <fullName evidence="1">Jg25469 protein</fullName>
    </submittedName>
</protein>
<evidence type="ECO:0000313" key="1">
    <source>
        <dbReference type="EMBL" id="CAH2207990.1"/>
    </source>
</evidence>
<gene>
    <name evidence="1" type="primary">jg25469</name>
    <name evidence="1" type="ORF">PAEG_LOCUS607</name>
</gene>
<dbReference type="OrthoDB" id="421979at2759"/>
<name>A0A8S4QIG8_9NEOP</name>
<organism evidence="1 2">
    <name type="scientific">Pararge aegeria aegeria</name>
    <dbReference type="NCBI Taxonomy" id="348720"/>
    <lineage>
        <taxon>Eukaryota</taxon>
        <taxon>Metazoa</taxon>
        <taxon>Ecdysozoa</taxon>
        <taxon>Arthropoda</taxon>
        <taxon>Hexapoda</taxon>
        <taxon>Insecta</taxon>
        <taxon>Pterygota</taxon>
        <taxon>Neoptera</taxon>
        <taxon>Endopterygota</taxon>
        <taxon>Lepidoptera</taxon>
        <taxon>Glossata</taxon>
        <taxon>Ditrysia</taxon>
        <taxon>Papilionoidea</taxon>
        <taxon>Nymphalidae</taxon>
        <taxon>Satyrinae</taxon>
        <taxon>Satyrini</taxon>
        <taxon>Parargina</taxon>
        <taxon>Pararge</taxon>
    </lineage>
</organism>
<accession>A0A8S4QIG8</accession>
<evidence type="ECO:0000313" key="2">
    <source>
        <dbReference type="Proteomes" id="UP000838756"/>
    </source>
</evidence>
<feature type="non-terminal residue" evidence="1">
    <location>
        <position position="1"/>
    </location>
</feature>
<dbReference type="EMBL" id="CAKXAJ010001874">
    <property type="protein sequence ID" value="CAH2207990.1"/>
    <property type="molecule type" value="Genomic_DNA"/>
</dbReference>
<sequence length="129" mass="14774">QQQTVHITHEDFPVPGAWTIIPLLRPLVTKYKGSDVRWIFFMEPHTAVRCAKLFEALAAADKQKQQQTVHITHEDFPVPGAWTIIPLLRPLVTKYKGSDVRWIFFMEPHTAVRCAKLFEALAAADKQKV</sequence>
<dbReference type="AlphaFoldDB" id="A0A8S4QIG8"/>
<reference evidence="1" key="1">
    <citation type="submission" date="2022-03" db="EMBL/GenBank/DDBJ databases">
        <authorList>
            <person name="Lindestad O."/>
        </authorList>
    </citation>
    <scope>NUCLEOTIDE SEQUENCE</scope>
</reference>
<proteinExistence type="predicted"/>
<comment type="caution">
    <text evidence="1">The sequence shown here is derived from an EMBL/GenBank/DDBJ whole genome shotgun (WGS) entry which is preliminary data.</text>
</comment>
<dbReference type="Proteomes" id="UP000838756">
    <property type="component" value="Unassembled WGS sequence"/>
</dbReference>